<organism evidence="4 5">
    <name type="scientific">Kineosporia mesophila</name>
    <dbReference type="NCBI Taxonomy" id="566012"/>
    <lineage>
        <taxon>Bacteria</taxon>
        <taxon>Bacillati</taxon>
        <taxon>Actinomycetota</taxon>
        <taxon>Actinomycetes</taxon>
        <taxon>Kineosporiales</taxon>
        <taxon>Kineosporiaceae</taxon>
        <taxon>Kineosporia</taxon>
    </lineage>
</organism>
<dbReference type="Pfam" id="PF00400">
    <property type="entry name" value="WD40"/>
    <property type="match status" value="1"/>
</dbReference>
<dbReference type="PROSITE" id="PS50082">
    <property type="entry name" value="WD_REPEATS_2"/>
    <property type="match status" value="1"/>
</dbReference>
<evidence type="ECO:0000259" key="3">
    <source>
        <dbReference type="Pfam" id="PF20703"/>
    </source>
</evidence>
<name>A0ABP6Z8K1_9ACTN</name>
<evidence type="ECO:0000313" key="5">
    <source>
        <dbReference type="Proteomes" id="UP001501074"/>
    </source>
</evidence>
<keyword evidence="2" id="KW-0472">Membrane</keyword>
<dbReference type="SMART" id="SM00320">
    <property type="entry name" value="WD40"/>
    <property type="match status" value="1"/>
</dbReference>
<keyword evidence="1" id="KW-0853">WD repeat</keyword>
<dbReference type="EMBL" id="BAAAZO010000002">
    <property type="protein sequence ID" value="GAA3601926.1"/>
    <property type="molecule type" value="Genomic_DNA"/>
</dbReference>
<evidence type="ECO:0000256" key="2">
    <source>
        <dbReference type="SAM" id="Phobius"/>
    </source>
</evidence>
<dbReference type="InterPro" id="IPR036322">
    <property type="entry name" value="WD40_repeat_dom_sf"/>
</dbReference>
<evidence type="ECO:0000313" key="4">
    <source>
        <dbReference type="EMBL" id="GAA3601926.1"/>
    </source>
</evidence>
<dbReference type="Proteomes" id="UP001501074">
    <property type="component" value="Unassembled WGS sequence"/>
</dbReference>
<keyword evidence="2" id="KW-1133">Transmembrane helix</keyword>
<feature type="repeat" description="WD" evidence="1">
    <location>
        <begin position="518"/>
        <end position="556"/>
    </location>
</feature>
<keyword evidence="5" id="KW-1185">Reference proteome</keyword>
<keyword evidence="2" id="KW-0812">Transmembrane</keyword>
<evidence type="ECO:0000256" key="1">
    <source>
        <dbReference type="PROSITE-ProRule" id="PRU00221"/>
    </source>
</evidence>
<dbReference type="SUPFAM" id="SSF52540">
    <property type="entry name" value="P-loop containing nucleoside triphosphate hydrolases"/>
    <property type="match status" value="1"/>
</dbReference>
<dbReference type="PROSITE" id="PS50294">
    <property type="entry name" value="WD_REPEATS_REGION"/>
    <property type="match status" value="1"/>
</dbReference>
<dbReference type="InterPro" id="IPR015943">
    <property type="entry name" value="WD40/YVTN_repeat-like_dom_sf"/>
</dbReference>
<dbReference type="InterPro" id="IPR027417">
    <property type="entry name" value="P-loop_NTPase"/>
</dbReference>
<feature type="domain" description="Novel STAND NTPase 1" evidence="3">
    <location>
        <begin position="2"/>
        <end position="378"/>
    </location>
</feature>
<comment type="caution">
    <text evidence="4">The sequence shown here is derived from an EMBL/GenBank/DDBJ whole genome shotgun (WGS) entry which is preliminary data.</text>
</comment>
<reference evidence="5" key="1">
    <citation type="journal article" date="2019" name="Int. J. Syst. Evol. Microbiol.">
        <title>The Global Catalogue of Microorganisms (GCM) 10K type strain sequencing project: providing services to taxonomists for standard genome sequencing and annotation.</title>
        <authorList>
            <consortium name="The Broad Institute Genomics Platform"/>
            <consortium name="The Broad Institute Genome Sequencing Center for Infectious Disease"/>
            <person name="Wu L."/>
            <person name="Ma J."/>
        </authorList>
    </citation>
    <scope>NUCLEOTIDE SEQUENCE [LARGE SCALE GENOMIC DNA]</scope>
    <source>
        <strain evidence="5">JCM 16902</strain>
    </source>
</reference>
<dbReference type="Pfam" id="PF20703">
    <property type="entry name" value="nSTAND1"/>
    <property type="match status" value="1"/>
</dbReference>
<protein>
    <recommendedName>
        <fullName evidence="3">Novel STAND NTPase 1 domain-containing protein</fullName>
    </recommendedName>
</protein>
<dbReference type="Gene3D" id="2.130.10.10">
    <property type="entry name" value="YVTN repeat-like/Quinoprotein amine dehydrogenase"/>
    <property type="match status" value="1"/>
</dbReference>
<sequence length="556" mass="60935">MHGRDEILAALLTRLAVRAQADVSLLVVTGSSGVGKTSLLRAGLIPAVDNALLDVDGSKDWPVVYLEPGRKPLQALAHGVTPMNHPVGALPDDLAREPNALGNSLGPLLEERPDAARVLFVVDQAEELFTLGCSGREREAFLTALIRASMKDAVVLLSFRADFYAQFAAQDILRVHLEHHSLFVPPMSRAQFQEVIEGPARATGLTLGLGLTRALLEDTSAEPLPRLAHTLRQLWEDSDGTTLRLGDYREMGGLAHAISSTAEKVYLDLSADQREIVRPLLLSMVSIGDGTTDTRQSVVTADLLESFQDGKADAETVLRRLNEARIVTSGRLTSTLTHETIITAWPELQGWLNDDRTGLRLHEELRNAALYWNTHRDEPGTFWGGNRLDTMRDWSQEHPQALTRLDQVFLVASQNHLDAARSAEQRRARRVRFLAGLFAALFAIVSVLAVVSFRQTRAAELSRNTILVDRMVGQAQDLLRSDPRLATLLALEADRIHHTSDTEDLLTTAARSPIFRTVSGHTGDVTSVAYRPDGTMFATSSSDKTVRIWNAAAGSA</sequence>
<gene>
    <name evidence="4" type="ORF">GCM10022223_17100</name>
</gene>
<proteinExistence type="predicted"/>
<dbReference type="InterPro" id="IPR049052">
    <property type="entry name" value="nSTAND1"/>
</dbReference>
<dbReference type="InterPro" id="IPR001680">
    <property type="entry name" value="WD40_rpt"/>
</dbReference>
<accession>A0ABP6Z8K1</accession>
<dbReference type="SUPFAM" id="SSF50978">
    <property type="entry name" value="WD40 repeat-like"/>
    <property type="match status" value="1"/>
</dbReference>
<feature type="transmembrane region" description="Helical" evidence="2">
    <location>
        <begin position="433"/>
        <end position="453"/>
    </location>
</feature>